<organism evidence="1 2">
    <name type="scientific">Hyphantria cunea granulovirus</name>
    <dbReference type="NCBI Taxonomy" id="307448"/>
    <lineage>
        <taxon>Viruses</taxon>
        <taxon>Viruses incertae sedis</taxon>
        <taxon>Naldaviricetes</taxon>
        <taxon>Lefavirales</taxon>
        <taxon>Baculoviridae</taxon>
        <taxon>Betabaculovirus</taxon>
        <taxon>Betabaculovirus hycuneae</taxon>
    </lineage>
</organism>
<keyword evidence="2" id="KW-1185">Reference proteome</keyword>
<name>A0AAF1D260_9BBAC</name>
<proteinExistence type="predicted"/>
<reference evidence="1" key="1">
    <citation type="journal article" date="2019" name="Genomics">
        <title>Genome sequence analysis and organization of the Hyphantria cunea granulovirus (HycuGV-Hc1) from Turkey.</title>
        <authorList>
            <person name="Gencer D."/>
            <person name="Bayramoglu Z."/>
            <person name="Nalcacioglu R."/>
            <person name="Demirbag Z."/>
            <person name="Demir I."/>
        </authorList>
    </citation>
    <scope>NUCLEOTIDE SEQUENCE</scope>
    <source>
        <strain evidence="1">Hc1</strain>
    </source>
</reference>
<protein>
    <submittedName>
        <fullName evidence="1">PlxyGVORF28-like protein</fullName>
    </submittedName>
</protein>
<evidence type="ECO:0000313" key="1">
    <source>
        <dbReference type="EMBL" id="QBQ01581.1"/>
    </source>
</evidence>
<accession>A0AAF1D260</accession>
<dbReference type="EMBL" id="MH923363">
    <property type="protein sequence ID" value="QBQ01581.1"/>
    <property type="molecule type" value="Genomic_DNA"/>
</dbReference>
<gene>
    <name evidence="1" type="ORF">HycuGV_00028</name>
</gene>
<evidence type="ECO:0000313" key="2">
    <source>
        <dbReference type="Proteomes" id="UP000831479"/>
    </source>
</evidence>
<dbReference type="Proteomes" id="UP000831479">
    <property type="component" value="Segment"/>
</dbReference>
<sequence length="342" mass="40609">MVYFVDAHYNDLYKFEWPVLLDETSLELWLNVDCVQKYFPLDMELFELGANFGEITNANEQCPNIKHLKFSTVEKLKHVNFEDPLVKLNYDLMMEQFLTHQLPVQLHENRDFYKLITIFDVPFYSKLLQTLERFKKYWLFRFKIVTMRYEQEKTFVLQYTEARDQFYKERNLAQRDKLEITNSEVFKKNILDNIEPRTGLKCKETDTQTNECSIPQFQKDGSSVFEDRAADNFNDINITNSEFFKEKFSSNIEPSADDQIERSQSERCSDSESKYIKFLKSSLIGTLKKEDLESIDSLIDNILLQFKKINNCNDEKKLHTILSFIRLCQGSVGLLELLLHWS</sequence>